<dbReference type="STRING" id="1125630.KPHS_22220"/>
<dbReference type="HOGENOM" id="CLU_3328978_0_0_6"/>
<dbReference type="PATRIC" id="fig|1125630.4.peg.2165"/>
<proteinExistence type="predicted"/>
<keyword evidence="2" id="KW-1185">Reference proteome</keyword>
<accession>A0A0H3GM40</accession>
<protein>
    <submittedName>
        <fullName evidence="1">Uncharacterized protein</fullName>
    </submittedName>
</protein>
<dbReference type="Proteomes" id="UP000007841">
    <property type="component" value="Chromosome"/>
</dbReference>
<reference evidence="1 2" key="1">
    <citation type="journal article" date="2012" name="J. Bacteriol.">
        <title>Complete genome sequence of Klebsiella pneumoniae subsp. pneumoniae HS11286, a multidrug-resistant strain isolated from human sputum.</title>
        <authorList>
            <person name="Liu P."/>
            <person name="Li P."/>
            <person name="Jiang X."/>
            <person name="Bi D."/>
            <person name="Xie Y."/>
            <person name="Tai C."/>
            <person name="Deng Z."/>
            <person name="Rajakumar K."/>
            <person name="Ou H.Y."/>
        </authorList>
    </citation>
    <scope>NUCLEOTIDE SEQUENCE [LARGE SCALE GENOMIC DNA]</scope>
    <source>
        <strain evidence="1 2">HS11286</strain>
    </source>
</reference>
<organism evidence="1 2">
    <name type="scientific">Klebsiella pneumoniae subsp. pneumoniae (strain HS11286)</name>
    <dbReference type="NCBI Taxonomy" id="1125630"/>
    <lineage>
        <taxon>Bacteria</taxon>
        <taxon>Pseudomonadati</taxon>
        <taxon>Pseudomonadota</taxon>
        <taxon>Gammaproteobacteria</taxon>
        <taxon>Enterobacterales</taxon>
        <taxon>Enterobacteriaceae</taxon>
        <taxon>Klebsiella/Raoultella group</taxon>
        <taxon>Klebsiella</taxon>
        <taxon>Klebsiella pneumoniae complex</taxon>
    </lineage>
</organism>
<dbReference type="RefSeq" id="YP_005226522.1">
    <property type="nucleotide sequence ID" value="NC_016845.1"/>
</dbReference>
<dbReference type="EMBL" id="CP003200">
    <property type="protein sequence ID" value="AEW60920.1"/>
    <property type="molecule type" value="Genomic_DNA"/>
</dbReference>
<dbReference type="AlphaFoldDB" id="A0A0H3GM40"/>
<evidence type="ECO:0000313" key="1">
    <source>
        <dbReference type="EMBL" id="AEW60920.1"/>
    </source>
</evidence>
<sequence>MKSDGTSIFYHMSFAISGDETNNYRSVGGIFFILKGIL</sequence>
<dbReference type="KEGG" id="kpm:KPHS_22220"/>
<dbReference type="RefSeq" id="WP_004148146.1">
    <property type="nucleotide sequence ID" value="NC_016845.1"/>
</dbReference>
<dbReference type="GeneID" id="11847240"/>
<evidence type="ECO:0000313" key="2">
    <source>
        <dbReference type="Proteomes" id="UP000007841"/>
    </source>
</evidence>
<name>A0A0H3GM40_KLEPH</name>
<gene>
    <name evidence="1" type="ordered locus">KPHS_22220</name>
</gene>